<reference evidence="1 2" key="1">
    <citation type="journal article" date="2011" name="J. Bacteriol.">
        <title>Genome sequence of Chthoniobacter flavus Ellin428, an aerobic heterotrophic soil bacterium.</title>
        <authorList>
            <person name="Kant R."/>
            <person name="van Passel M.W."/>
            <person name="Palva A."/>
            <person name="Lucas S."/>
            <person name="Lapidus A."/>
            <person name="Glavina Del Rio T."/>
            <person name="Dalin E."/>
            <person name="Tice H."/>
            <person name="Bruce D."/>
            <person name="Goodwin L."/>
            <person name="Pitluck S."/>
            <person name="Larimer F.W."/>
            <person name="Land M.L."/>
            <person name="Hauser L."/>
            <person name="Sangwan P."/>
            <person name="de Vos W.M."/>
            <person name="Janssen P.H."/>
            <person name="Smidt H."/>
        </authorList>
    </citation>
    <scope>NUCLEOTIDE SEQUENCE [LARGE SCALE GENOMIC DNA]</scope>
    <source>
        <strain evidence="1 2">Ellin428</strain>
    </source>
</reference>
<dbReference type="InterPro" id="IPR036520">
    <property type="entry name" value="UPF0759_sf"/>
</dbReference>
<sequence>MDKLANIKIGTCAWSYEDWRGVFYPEHLPATERLEFYARHLPAVEVDSTFYAAPAPQVAAHWAEETPPDFVFACKLTREITHERKLRDCAEPLREFVESLKPLDEKLWCVLVQLPPFFQPKRDEVALREFVRHLPAEVRFAIEFRHADWHHPRIAHLLSEYGVAWAWNDLTSLDHQQEGAFEFLPDTTDFLYVRLMGDLERKYAANGQRIHHYRELMWPRDASLESWAVRVRQAAAEHRRIFVAVSNHYEGFAPHSARRLGARLGFDFPSPQLESASESGPGEQQMDLL</sequence>
<dbReference type="RefSeq" id="WP_006980643.1">
    <property type="nucleotide sequence ID" value="NZ_ABVL01000009.1"/>
</dbReference>
<dbReference type="PANTHER" id="PTHR30348">
    <property type="entry name" value="UNCHARACTERIZED PROTEIN YECE"/>
    <property type="match status" value="1"/>
</dbReference>
<keyword evidence="2" id="KW-1185">Reference proteome</keyword>
<dbReference type="STRING" id="497964.CfE428DRAFT_3318"/>
<dbReference type="InterPro" id="IPR002763">
    <property type="entry name" value="DUF72"/>
</dbReference>
<evidence type="ECO:0000313" key="1">
    <source>
        <dbReference type="EMBL" id="EDY19141.1"/>
    </source>
</evidence>
<dbReference type="AlphaFoldDB" id="B4D330"/>
<proteinExistence type="predicted"/>
<organism evidence="1 2">
    <name type="scientific">Chthoniobacter flavus Ellin428</name>
    <dbReference type="NCBI Taxonomy" id="497964"/>
    <lineage>
        <taxon>Bacteria</taxon>
        <taxon>Pseudomonadati</taxon>
        <taxon>Verrucomicrobiota</taxon>
        <taxon>Spartobacteria</taxon>
        <taxon>Chthoniobacterales</taxon>
        <taxon>Chthoniobacteraceae</taxon>
        <taxon>Chthoniobacter</taxon>
    </lineage>
</organism>
<dbReference type="EMBL" id="ABVL01000009">
    <property type="protein sequence ID" value="EDY19141.1"/>
    <property type="molecule type" value="Genomic_DNA"/>
</dbReference>
<dbReference type="InParanoid" id="B4D330"/>
<evidence type="ECO:0000313" key="2">
    <source>
        <dbReference type="Proteomes" id="UP000005824"/>
    </source>
</evidence>
<dbReference type="Gene3D" id="3.20.20.410">
    <property type="entry name" value="Protein of unknown function UPF0759"/>
    <property type="match status" value="1"/>
</dbReference>
<name>B4D330_9BACT</name>
<dbReference type="Proteomes" id="UP000005824">
    <property type="component" value="Unassembled WGS sequence"/>
</dbReference>
<dbReference type="Pfam" id="PF01904">
    <property type="entry name" value="DUF72"/>
    <property type="match status" value="1"/>
</dbReference>
<protein>
    <recommendedName>
        <fullName evidence="3">DUF72 domain-containing protein</fullName>
    </recommendedName>
</protein>
<evidence type="ECO:0008006" key="3">
    <source>
        <dbReference type="Google" id="ProtNLM"/>
    </source>
</evidence>
<dbReference type="PANTHER" id="PTHR30348:SF4">
    <property type="entry name" value="DUF72 DOMAIN-CONTAINING PROTEIN"/>
    <property type="match status" value="1"/>
</dbReference>
<accession>B4D330</accession>
<comment type="caution">
    <text evidence="1">The sequence shown here is derived from an EMBL/GenBank/DDBJ whole genome shotgun (WGS) entry which is preliminary data.</text>
</comment>
<dbReference type="eggNOG" id="COG1801">
    <property type="taxonomic scope" value="Bacteria"/>
</dbReference>
<dbReference type="SUPFAM" id="SSF117396">
    <property type="entry name" value="TM1631-like"/>
    <property type="match status" value="1"/>
</dbReference>
<gene>
    <name evidence="1" type="ORF">CfE428DRAFT_3318</name>
</gene>